<comment type="subcellular location">
    <subcellularLocation>
        <location evidence="1 11">Golgi apparatus</location>
        <location evidence="1 11">Golgi stack membrane</location>
        <topology evidence="1 11">Single-pass type II membrane protein</topology>
    </subcellularLocation>
</comment>
<keyword evidence="5 11" id="KW-0808">Transferase</keyword>
<feature type="signal peptide" evidence="12">
    <location>
        <begin position="1"/>
        <end position="24"/>
    </location>
</feature>
<keyword evidence="7" id="KW-0735">Signal-anchor</keyword>
<comment type="similarity">
    <text evidence="3 11">Belongs to the glycosyltransferase 10 family.</text>
</comment>
<dbReference type="GO" id="GO:0032580">
    <property type="term" value="C:Golgi cisterna membrane"/>
    <property type="evidence" value="ECO:0007669"/>
    <property type="project" value="UniProtKB-SubCell"/>
</dbReference>
<evidence type="ECO:0000256" key="11">
    <source>
        <dbReference type="RuleBase" id="RU003832"/>
    </source>
</evidence>
<keyword evidence="9" id="KW-0472">Membrane</keyword>
<protein>
    <recommendedName>
        <fullName evidence="11">Fucosyltransferase</fullName>
        <ecNumber evidence="11">2.4.1.-</ecNumber>
    </recommendedName>
</protein>
<dbReference type="AlphaFoldDB" id="A0A6A7G770"/>
<evidence type="ECO:0000256" key="12">
    <source>
        <dbReference type="SAM" id="SignalP"/>
    </source>
</evidence>
<sequence length="482" mass="55642">MQWFVSILLCSVVFFLCFCCGTVGKNGQYTKRREDSNVFTLLWWTPFALSQGEKRICGDGTCIFTEDRSLLRNPNVKINGFLFYGSDFDPSDLPYPRKSDQWWALLHEESPKNQPLFCHAPILTLFNITSTFRQHSNEPLTLQYLSSIDKLTDSSKYINTELKNLLQNNGIAPVIYLQSDCDTPSQRDHFVQELAKHIKVDSYGSCLQNQQLPQHLLDATATMQHQDLLALIARYKFALALENAGCPDYITEKLWRPLSLGVVPVYWGAENIKHWLPNNMSVVHVLDYNSPQQLAQYLRQLNSNDDQYERFLEHKLTKVVRNEVLKKSISDRVWGIDNDPSKVNFIENFECSVCNAMHMHQANPGRHIADIEHYGCPSPNTILGTLRANKPQHKDFKQGDHVDFNIQERGDSNQGENVVPSWGDPYNHWEEEWHRAKLESKKLGELLNSGRYSPETYHDDVLQYLIGKGHFRKYPPSVHQEL</sequence>
<evidence type="ECO:0000313" key="15">
    <source>
        <dbReference type="EMBL" id="LAC26740.1"/>
    </source>
</evidence>
<keyword evidence="8" id="KW-1133">Transmembrane helix</keyword>
<dbReference type="InterPro" id="IPR031481">
    <property type="entry name" value="Glyco_tran_10_N"/>
</dbReference>
<evidence type="ECO:0000256" key="3">
    <source>
        <dbReference type="ARBA" id="ARBA00008919"/>
    </source>
</evidence>
<evidence type="ECO:0000256" key="1">
    <source>
        <dbReference type="ARBA" id="ARBA00004447"/>
    </source>
</evidence>
<dbReference type="Pfam" id="PF00852">
    <property type="entry name" value="Glyco_transf_10"/>
    <property type="match status" value="1"/>
</dbReference>
<accession>A0A6A7G770</accession>
<evidence type="ECO:0000256" key="9">
    <source>
        <dbReference type="ARBA" id="ARBA00023136"/>
    </source>
</evidence>
<organism evidence="15">
    <name type="scientific">Hirondellea gigas</name>
    <dbReference type="NCBI Taxonomy" id="1518452"/>
    <lineage>
        <taxon>Eukaryota</taxon>
        <taxon>Metazoa</taxon>
        <taxon>Ecdysozoa</taxon>
        <taxon>Arthropoda</taxon>
        <taxon>Crustacea</taxon>
        <taxon>Multicrustacea</taxon>
        <taxon>Malacostraca</taxon>
        <taxon>Eumalacostraca</taxon>
        <taxon>Peracarida</taxon>
        <taxon>Amphipoda</taxon>
        <taxon>Amphilochidea</taxon>
        <taxon>Lysianassida</taxon>
        <taxon>Lysianassidira</taxon>
        <taxon>Lysianassoidea</taxon>
        <taxon>Lysianassidae</taxon>
        <taxon>Hirondellea</taxon>
    </lineage>
</organism>
<keyword evidence="10" id="KW-0325">Glycoprotein</keyword>
<name>A0A6A7G770_9CRUS</name>
<dbReference type="Gene3D" id="3.40.50.11660">
    <property type="entry name" value="Glycosyl transferase family 10, C-terminal domain"/>
    <property type="match status" value="1"/>
</dbReference>
<evidence type="ECO:0000256" key="4">
    <source>
        <dbReference type="ARBA" id="ARBA00022676"/>
    </source>
</evidence>
<evidence type="ECO:0000256" key="10">
    <source>
        <dbReference type="ARBA" id="ARBA00023180"/>
    </source>
</evidence>
<feature type="chain" id="PRO_5025354411" description="Fucosyltransferase" evidence="12">
    <location>
        <begin position="25"/>
        <end position="482"/>
    </location>
</feature>
<dbReference type="UniPathway" id="UPA00378"/>
<dbReference type="Pfam" id="PF17039">
    <property type="entry name" value="Glyco_tran_10_N"/>
    <property type="match status" value="1"/>
</dbReference>
<reference evidence="15" key="1">
    <citation type="submission" date="2017-11" db="EMBL/GenBank/DDBJ databases">
        <title>The sensing device of the deep-sea amphipod.</title>
        <authorList>
            <person name="Kobayashi H."/>
            <person name="Nagahama T."/>
            <person name="Arai W."/>
            <person name="Sasagawa Y."/>
            <person name="Umeda M."/>
            <person name="Hayashi T."/>
            <person name="Nikaido I."/>
            <person name="Watanabe H."/>
            <person name="Oguri K."/>
            <person name="Kitazato H."/>
            <person name="Fujioka K."/>
            <person name="Kido Y."/>
            <person name="Takami H."/>
        </authorList>
    </citation>
    <scope>NUCLEOTIDE SEQUENCE</scope>
    <source>
        <tissue evidence="15">Whole body</tissue>
    </source>
</reference>
<dbReference type="EC" id="2.4.1.-" evidence="11"/>
<evidence type="ECO:0000259" key="13">
    <source>
        <dbReference type="Pfam" id="PF00852"/>
    </source>
</evidence>
<dbReference type="FunFam" id="3.40.50.11660:FF:000002">
    <property type="entry name" value="Alpha-(1,3)-fucosyltransferase"/>
    <property type="match status" value="1"/>
</dbReference>
<evidence type="ECO:0000256" key="8">
    <source>
        <dbReference type="ARBA" id="ARBA00022989"/>
    </source>
</evidence>
<keyword evidence="11" id="KW-0333">Golgi apparatus</keyword>
<keyword evidence="4 11" id="KW-0328">Glycosyltransferase</keyword>
<proteinExistence type="evidence at transcript level"/>
<feature type="domain" description="Fucosyltransferase C-terminal" evidence="13">
    <location>
        <begin position="174"/>
        <end position="363"/>
    </location>
</feature>
<keyword evidence="6 11" id="KW-0812">Transmembrane</keyword>
<dbReference type="InterPro" id="IPR001503">
    <property type="entry name" value="Glyco_trans_10"/>
</dbReference>
<dbReference type="SUPFAM" id="SSF53756">
    <property type="entry name" value="UDP-Glycosyltransferase/glycogen phosphorylase"/>
    <property type="match status" value="1"/>
</dbReference>
<evidence type="ECO:0000259" key="14">
    <source>
        <dbReference type="Pfam" id="PF17039"/>
    </source>
</evidence>
<dbReference type="PANTHER" id="PTHR11929">
    <property type="entry name" value="ALPHA- 1,3 -FUCOSYLTRANSFERASE"/>
    <property type="match status" value="1"/>
</dbReference>
<dbReference type="EMBL" id="IACT01007626">
    <property type="protein sequence ID" value="LAC26740.1"/>
    <property type="molecule type" value="mRNA"/>
</dbReference>
<evidence type="ECO:0000256" key="2">
    <source>
        <dbReference type="ARBA" id="ARBA00004922"/>
    </source>
</evidence>
<dbReference type="InterPro" id="IPR038577">
    <property type="entry name" value="GT10-like_C_sf"/>
</dbReference>
<comment type="pathway">
    <text evidence="2">Protein modification; protein glycosylation.</text>
</comment>
<evidence type="ECO:0000256" key="6">
    <source>
        <dbReference type="ARBA" id="ARBA00022692"/>
    </source>
</evidence>
<feature type="domain" description="Fucosyltransferase N-terminal" evidence="14">
    <location>
        <begin position="40"/>
        <end position="137"/>
    </location>
</feature>
<dbReference type="InterPro" id="IPR055270">
    <property type="entry name" value="Glyco_tran_10_C"/>
</dbReference>
<evidence type="ECO:0000256" key="5">
    <source>
        <dbReference type="ARBA" id="ARBA00022679"/>
    </source>
</evidence>
<evidence type="ECO:0000256" key="7">
    <source>
        <dbReference type="ARBA" id="ARBA00022968"/>
    </source>
</evidence>
<dbReference type="GO" id="GO:0046920">
    <property type="term" value="F:alpha-(1-&gt;3)-fucosyltransferase activity"/>
    <property type="evidence" value="ECO:0007669"/>
    <property type="project" value="TreeGrafter"/>
</dbReference>
<dbReference type="PANTHER" id="PTHR11929:SF194">
    <property type="entry name" value="ALPHA-(1,3)-FUCOSYLTRANSFERASE 10"/>
    <property type="match status" value="1"/>
</dbReference>
<keyword evidence="12" id="KW-0732">Signal</keyword>